<evidence type="ECO:0000256" key="1">
    <source>
        <dbReference type="SAM" id="SignalP"/>
    </source>
</evidence>
<protein>
    <submittedName>
        <fullName evidence="2">Conotoxin Im11.14</fullName>
    </submittedName>
</protein>
<feature type="chain" id="PRO_5003339521" evidence="1">
    <location>
        <begin position="23"/>
        <end position="79"/>
    </location>
</feature>
<reference evidence="2" key="1">
    <citation type="journal article" date="2012" name="Toxicon">
        <title>Diversity and evolution of conotoxins in Conus virgo, Conus eburneus, Conus imperialis and Conus marmoreus from the South China Sea.</title>
        <authorList>
            <person name="Liu Z."/>
            <person name="Li H."/>
            <person name="Liu N."/>
            <person name="Wu C."/>
            <person name="Jiang J."/>
            <person name="Yue J."/>
            <person name="Jing Y."/>
            <person name="Dai Q."/>
        </authorList>
    </citation>
    <scope>NUCLEOTIDE SEQUENCE</scope>
</reference>
<proteinExistence type="evidence at transcript level"/>
<dbReference type="AlphaFoldDB" id="F6LPM7"/>
<organism evidence="2">
    <name type="scientific">Conus imperialis</name>
    <name type="common">Imperial cone</name>
    <dbReference type="NCBI Taxonomy" id="35631"/>
    <lineage>
        <taxon>Eukaryota</taxon>
        <taxon>Metazoa</taxon>
        <taxon>Spiralia</taxon>
        <taxon>Lophotrochozoa</taxon>
        <taxon>Mollusca</taxon>
        <taxon>Gastropoda</taxon>
        <taxon>Caenogastropoda</taxon>
        <taxon>Neogastropoda</taxon>
        <taxon>Conoidea</taxon>
        <taxon>Conidae</taxon>
        <taxon>Conus</taxon>
        <taxon>Stephanoconus</taxon>
    </lineage>
</organism>
<evidence type="ECO:0000313" key="2">
    <source>
        <dbReference type="EMBL" id="ADZ74143.1"/>
    </source>
</evidence>
<name>F6LPM7_CONIM</name>
<dbReference type="EMBL" id="JF322914">
    <property type="protein sequence ID" value="ADZ74143.1"/>
    <property type="molecule type" value="mRNA"/>
</dbReference>
<accession>F6LPM7</accession>
<sequence length="79" mass="8563">MVIMKLALTFLLILLILPLMNGEKTSGDHELRGVDSLKAILRDRRCSDDTGATCSNRFDCCESMCCIGGHCVISTVGCP</sequence>
<feature type="signal peptide" evidence="1">
    <location>
        <begin position="1"/>
        <end position="22"/>
    </location>
</feature>
<keyword evidence="1" id="KW-0732">Signal</keyword>